<keyword evidence="2" id="KW-1185">Reference proteome</keyword>
<sequence>MVIFLSFIQKLLKGIQFFRNTKEHPIYYLFYFHCVHGITGLYAMERYNEEGCVWKYSYEWKIIYPKKGKHLKHISAWGNELHEDEETRKEFIVAFTPHHHHIPGYRRARKENWDVWTLEETFEFVAYYIQSGKEYKP</sequence>
<reference evidence="1 2" key="1">
    <citation type="submission" date="2019-02" db="EMBL/GenBank/DDBJ databases">
        <title>Ureibacillus thermophilus.</title>
        <authorList>
            <person name="Sunny J.S."/>
            <person name="Natarajan A."/>
            <person name="Saleena L.M."/>
        </authorList>
    </citation>
    <scope>NUCLEOTIDE SEQUENCE [LARGE SCALE GENOMIC DNA]</scope>
    <source>
        <strain evidence="1 2">LM102</strain>
    </source>
</reference>
<dbReference type="Proteomes" id="UP000291151">
    <property type="component" value="Chromosome"/>
</dbReference>
<name>A0A4P6URM0_9BACL</name>
<accession>A0A4P6URM0</accession>
<organism evidence="1 2">
    <name type="scientific">Ureibacillus thermophilus</name>
    <dbReference type="NCBI Taxonomy" id="367743"/>
    <lineage>
        <taxon>Bacteria</taxon>
        <taxon>Bacillati</taxon>
        <taxon>Bacillota</taxon>
        <taxon>Bacilli</taxon>
        <taxon>Bacillales</taxon>
        <taxon>Caryophanaceae</taxon>
        <taxon>Ureibacillus</taxon>
    </lineage>
</organism>
<dbReference type="RefSeq" id="WP_208651547.1">
    <property type="nucleotide sequence ID" value="NZ_CP036528.1"/>
</dbReference>
<evidence type="ECO:0000313" key="2">
    <source>
        <dbReference type="Proteomes" id="UP000291151"/>
    </source>
</evidence>
<gene>
    <name evidence="1" type="ORF">DKZ56_04360</name>
</gene>
<dbReference type="EMBL" id="CP036528">
    <property type="protein sequence ID" value="QBK25155.1"/>
    <property type="molecule type" value="Genomic_DNA"/>
</dbReference>
<evidence type="ECO:0000313" key="1">
    <source>
        <dbReference type="EMBL" id="QBK25155.1"/>
    </source>
</evidence>
<dbReference type="KEGG" id="uth:DKZ56_04360"/>
<protein>
    <submittedName>
        <fullName evidence="1">Uncharacterized protein</fullName>
    </submittedName>
</protein>
<dbReference type="AlphaFoldDB" id="A0A4P6URM0"/>
<proteinExistence type="predicted"/>